<gene>
    <name evidence="1" type="ORF">ACFSJU_08995</name>
</gene>
<comment type="caution">
    <text evidence="1">The sequence shown here is derived from an EMBL/GenBank/DDBJ whole genome shotgun (WGS) entry which is preliminary data.</text>
</comment>
<dbReference type="EMBL" id="JBHUHZ010000001">
    <property type="protein sequence ID" value="MFD2162529.1"/>
    <property type="molecule type" value="Genomic_DNA"/>
</dbReference>
<dbReference type="RefSeq" id="WP_255903431.1">
    <property type="nucleotide sequence ID" value="NZ_JAFMZO010000003.1"/>
</dbReference>
<accession>A0ABW4ZKC7</accession>
<name>A0ABW4ZKC7_9SPHI</name>
<reference evidence="2" key="1">
    <citation type="journal article" date="2019" name="Int. J. Syst. Evol. Microbiol.">
        <title>The Global Catalogue of Microorganisms (GCM) 10K type strain sequencing project: providing services to taxonomists for standard genome sequencing and annotation.</title>
        <authorList>
            <consortium name="The Broad Institute Genomics Platform"/>
            <consortium name="The Broad Institute Genome Sequencing Center for Infectious Disease"/>
            <person name="Wu L."/>
            <person name="Ma J."/>
        </authorList>
    </citation>
    <scope>NUCLEOTIDE SEQUENCE [LARGE SCALE GENOMIC DNA]</scope>
    <source>
        <strain evidence="2">KCTC 42217</strain>
    </source>
</reference>
<protein>
    <submittedName>
        <fullName evidence="1">Uncharacterized protein</fullName>
    </submittedName>
</protein>
<evidence type="ECO:0000313" key="2">
    <source>
        <dbReference type="Proteomes" id="UP001597387"/>
    </source>
</evidence>
<dbReference type="Proteomes" id="UP001597387">
    <property type="component" value="Unassembled WGS sequence"/>
</dbReference>
<organism evidence="1 2">
    <name type="scientific">Paradesertivirga mongoliensis</name>
    <dbReference type="NCBI Taxonomy" id="2100740"/>
    <lineage>
        <taxon>Bacteria</taxon>
        <taxon>Pseudomonadati</taxon>
        <taxon>Bacteroidota</taxon>
        <taxon>Sphingobacteriia</taxon>
        <taxon>Sphingobacteriales</taxon>
        <taxon>Sphingobacteriaceae</taxon>
        <taxon>Paradesertivirga</taxon>
    </lineage>
</organism>
<proteinExistence type="predicted"/>
<keyword evidence="2" id="KW-1185">Reference proteome</keyword>
<evidence type="ECO:0000313" key="1">
    <source>
        <dbReference type="EMBL" id="MFD2162529.1"/>
    </source>
</evidence>
<sequence>MKAHTIFRKIGSILTEINEQYQYLSESPDKLNELELELLSANADFLAEHIKVLKRLDLSVGLEEANASPADISHSAAYQESVSGLETVAPEEELIRQEIPEEYSGFEQPAEHELIAAPQIEEYQQPDVQPVVPSEEEHPVESEPQEVVAEHIPETSFNTFFRPDANVSNNPEPATADKETLNAPVLEEVVPVNPTSTDIQKDKEENVKIPTLNELISAQRASTASPSRPLPPLSDLKSAINLNDKLLFIKDLFNGYSLAYSEAIEIINRFDSFEAADNFLKVNYAAKNNWVDKQKTVDKFYELLNRRFAK</sequence>